<evidence type="ECO:0000259" key="5">
    <source>
        <dbReference type="PROSITE" id="PS50968"/>
    </source>
</evidence>
<protein>
    <recommendedName>
        <fullName evidence="2 4">Biotin carboxyl carrier protein of acetyl-CoA carboxylase</fullName>
    </recommendedName>
</protein>
<dbReference type="Gene3D" id="2.40.50.100">
    <property type="match status" value="1"/>
</dbReference>
<feature type="domain" description="Lipoyl-binding" evidence="5">
    <location>
        <begin position="71"/>
        <end position="155"/>
    </location>
</feature>
<evidence type="ECO:0000256" key="1">
    <source>
        <dbReference type="ARBA" id="ARBA00003761"/>
    </source>
</evidence>
<dbReference type="NCBIfam" id="TIGR00531">
    <property type="entry name" value="BCCP"/>
    <property type="match status" value="1"/>
</dbReference>
<dbReference type="EMBL" id="CP145316">
    <property type="protein sequence ID" value="XAM17800.1"/>
    <property type="molecule type" value="Genomic_DNA"/>
</dbReference>
<dbReference type="RefSeq" id="WP_295698167.1">
    <property type="nucleotide sequence ID" value="NZ_CP145316.1"/>
</dbReference>
<proteinExistence type="predicted"/>
<dbReference type="SUPFAM" id="SSF51230">
    <property type="entry name" value="Single hybrid motif"/>
    <property type="match status" value="1"/>
</dbReference>
<dbReference type="InterPro" id="IPR011053">
    <property type="entry name" value="Single_hybrid_motif"/>
</dbReference>
<keyword evidence="4" id="KW-0276">Fatty acid metabolism</keyword>
<reference evidence="6 7" key="1">
    <citation type="submission" date="2024-02" db="EMBL/GenBank/DDBJ databases">
        <title>Genome and pathogenicity analysis of Helicobacter mastomyrinus isolated from mice.</title>
        <authorList>
            <person name="Zhu L."/>
        </authorList>
    </citation>
    <scope>NUCLEOTIDE SEQUENCE [LARGE SCALE GENOMIC DNA]</scope>
    <source>
        <strain evidence="6 7">Hm-17</strain>
    </source>
</reference>
<keyword evidence="4" id="KW-0444">Lipid biosynthesis</keyword>
<gene>
    <name evidence="6" type="primary">accB</name>
    <name evidence="6" type="ORF">V3I05_08930</name>
</gene>
<dbReference type="InterPro" id="IPR000089">
    <property type="entry name" value="Biotin_lipoyl"/>
</dbReference>
<comment type="function">
    <text evidence="1 4">This protein is a component of the acetyl coenzyme A carboxylase complex; first, biotin carboxylase catalyzes the carboxylation of the carrier protein and then the transcarboxylase transfers the carboxyl group to form malonyl-CoA.</text>
</comment>
<dbReference type="InterPro" id="IPR001249">
    <property type="entry name" value="AcCoA_biotinCC"/>
</dbReference>
<dbReference type="PRINTS" id="PR01071">
    <property type="entry name" value="ACOABIOTINCC"/>
</dbReference>
<keyword evidence="7" id="KW-1185">Reference proteome</keyword>
<evidence type="ECO:0000313" key="6">
    <source>
        <dbReference type="EMBL" id="XAM17800.1"/>
    </source>
</evidence>
<evidence type="ECO:0000256" key="4">
    <source>
        <dbReference type="RuleBase" id="RU364072"/>
    </source>
</evidence>
<accession>A0ABZ3F6H1</accession>
<keyword evidence="4" id="KW-0275">Fatty acid biosynthesis</keyword>
<evidence type="ECO:0000256" key="3">
    <source>
        <dbReference type="ARBA" id="ARBA00023267"/>
    </source>
</evidence>
<dbReference type="PANTHER" id="PTHR45266:SF3">
    <property type="entry name" value="OXALOACETATE DECARBOXYLASE ALPHA CHAIN"/>
    <property type="match status" value="1"/>
</dbReference>
<keyword evidence="6" id="KW-0436">Ligase</keyword>
<keyword evidence="4" id="KW-0443">Lipid metabolism</keyword>
<organism evidence="6 7">
    <name type="scientific">Helicobacter mastomyrinus</name>
    <dbReference type="NCBI Taxonomy" id="287948"/>
    <lineage>
        <taxon>Bacteria</taxon>
        <taxon>Pseudomonadati</taxon>
        <taxon>Campylobacterota</taxon>
        <taxon>Epsilonproteobacteria</taxon>
        <taxon>Campylobacterales</taxon>
        <taxon>Helicobacteraceae</taxon>
        <taxon>Helicobacter</taxon>
    </lineage>
</organism>
<evidence type="ECO:0000256" key="2">
    <source>
        <dbReference type="ARBA" id="ARBA00017562"/>
    </source>
</evidence>
<evidence type="ECO:0000313" key="7">
    <source>
        <dbReference type="Proteomes" id="UP001434737"/>
    </source>
</evidence>
<keyword evidence="3 4" id="KW-0092">Biotin</keyword>
<dbReference type="PANTHER" id="PTHR45266">
    <property type="entry name" value="OXALOACETATE DECARBOXYLASE ALPHA CHAIN"/>
    <property type="match status" value="1"/>
</dbReference>
<dbReference type="GO" id="GO:0003989">
    <property type="term" value="F:acetyl-CoA carboxylase activity"/>
    <property type="evidence" value="ECO:0007669"/>
    <property type="project" value="UniProtKB-EC"/>
</dbReference>
<dbReference type="Pfam" id="PF00364">
    <property type="entry name" value="Biotin_lipoyl"/>
    <property type="match status" value="1"/>
</dbReference>
<dbReference type="PROSITE" id="PS50968">
    <property type="entry name" value="BIOTINYL_LIPOYL"/>
    <property type="match status" value="1"/>
</dbReference>
<name>A0ABZ3F6H1_9HELI</name>
<comment type="pathway">
    <text evidence="4">Lipid metabolism; fatty acid biosynthesis.</text>
</comment>
<sequence>MNLQEIKKIMELFDNSDIAKFSLKQEGFELKLQKAGATTYTTTALPQVSAQTPLVAPISAPAVAESAPAAPSVAKDTGGHFITSPMVGTFYRSPSPGAAPYVNVGDMVKKGQTVGIIEAMKIMNEIEAEFDCKIVAIEVSDGQPVEFSTNLIKVEKL</sequence>
<dbReference type="CDD" id="cd06850">
    <property type="entry name" value="biotinyl_domain"/>
    <property type="match status" value="1"/>
</dbReference>
<dbReference type="Proteomes" id="UP001434737">
    <property type="component" value="Chromosome"/>
</dbReference>
<dbReference type="InterPro" id="IPR050709">
    <property type="entry name" value="Biotin_Carboxyl_Carrier/Decarb"/>
</dbReference>